<dbReference type="InterPro" id="IPR032799">
    <property type="entry name" value="TAXi_C"/>
</dbReference>
<evidence type="ECO:0000256" key="4">
    <source>
        <dbReference type="ARBA" id="ARBA00022670"/>
    </source>
</evidence>
<dbReference type="Pfam" id="PF14543">
    <property type="entry name" value="TAXi_N"/>
    <property type="match status" value="1"/>
</dbReference>
<comment type="caution">
    <text evidence="8">The sequence shown here is derived from an EMBL/GenBank/DDBJ whole genome shotgun (WGS) entry which is preliminary data.</text>
</comment>
<evidence type="ECO:0000256" key="3">
    <source>
        <dbReference type="ARBA" id="ARBA00022525"/>
    </source>
</evidence>
<evidence type="ECO:0000256" key="6">
    <source>
        <dbReference type="ARBA" id="ARBA00022801"/>
    </source>
</evidence>
<dbReference type="InterPro" id="IPR033121">
    <property type="entry name" value="PEPTIDASE_A1"/>
</dbReference>
<dbReference type="GO" id="GO:0005576">
    <property type="term" value="C:extracellular region"/>
    <property type="evidence" value="ECO:0007669"/>
    <property type="project" value="UniProtKB-SubCell"/>
</dbReference>
<name>A0A6A4NCL1_LUPAL</name>
<dbReference type="GO" id="GO:0006508">
    <property type="term" value="P:proteolysis"/>
    <property type="evidence" value="ECO:0007669"/>
    <property type="project" value="UniProtKB-KW"/>
</dbReference>
<evidence type="ECO:0000313" key="9">
    <source>
        <dbReference type="Proteomes" id="UP000447434"/>
    </source>
</evidence>
<dbReference type="PROSITE" id="PS51767">
    <property type="entry name" value="PEPTIDASE_A1"/>
    <property type="match status" value="1"/>
</dbReference>
<dbReference type="Gene3D" id="2.40.70.10">
    <property type="entry name" value="Acid Proteases"/>
    <property type="match status" value="2"/>
</dbReference>
<sequence>MNALVFFFCFALFSPSIVCIAKANENLSGFSIDLIHRDSPLSPLYNSSMTPSQLIKNAAMRSVTRFNRFQLSSMNEKHEPIPESIIILDNGEYLMRIYIGTPPVERLVVADTGSDLTWVQCAPCKKTKCFPQNTPLFNPTKSSTFRSVPCDSKHCTRLQEDWHECGNSGECKYSYMYGDNSFTNGNLAIDSIKFGNNSRGKSVKFPKSIFGCGHNNIGTFATGHKATGIAGLGAGPLSLVSQLGHEIGHKFSYCLVPFSSTTNSKLKFGNHANISGNGVLSTPLIIKSSSPTFYYLCLKGITVGNESVKQIGHTHGNIIIDSGTTLTFLEPSFYNDFVTLVKKAMGVEPVQNPPKPLNFCFRYVNNINFSNFIFHFKGANVPMNPKNLFISYNNLICLAVLPNIQDGISILGNVAQIDFQIEYDLEGKKVSFLPTDCTKN</sequence>
<dbReference type="PANTHER" id="PTHR47967:SF128">
    <property type="entry name" value="ASPARTIC PROTEINASE CDR1-LIKE"/>
    <property type="match status" value="1"/>
</dbReference>
<keyword evidence="5" id="KW-0064">Aspartyl protease</keyword>
<reference evidence="9" key="1">
    <citation type="journal article" date="2020" name="Nat. Commun.">
        <title>Genome sequence of the cluster root forming white lupin.</title>
        <authorList>
            <person name="Hufnagel B."/>
            <person name="Marques A."/>
            <person name="Soriano A."/>
            <person name="Marques L."/>
            <person name="Divol F."/>
            <person name="Doumas P."/>
            <person name="Sallet E."/>
            <person name="Mancinotti D."/>
            <person name="Carrere S."/>
            <person name="Marande W."/>
            <person name="Arribat S."/>
            <person name="Keller J."/>
            <person name="Huneau C."/>
            <person name="Blein T."/>
            <person name="Aime D."/>
            <person name="Laguerre M."/>
            <person name="Taylor J."/>
            <person name="Schubert V."/>
            <person name="Nelson M."/>
            <person name="Geu-Flores F."/>
            <person name="Crespi M."/>
            <person name="Gallardo-Guerrero K."/>
            <person name="Delaux P.-M."/>
            <person name="Salse J."/>
            <person name="Berges H."/>
            <person name="Guyot R."/>
            <person name="Gouzy J."/>
            <person name="Peret B."/>
        </authorList>
    </citation>
    <scope>NUCLEOTIDE SEQUENCE [LARGE SCALE GENOMIC DNA]</scope>
    <source>
        <strain evidence="9">cv. Amiga</strain>
    </source>
</reference>
<keyword evidence="9" id="KW-1185">Reference proteome</keyword>
<keyword evidence="4" id="KW-0645">Protease</keyword>
<dbReference type="InterPro" id="IPR032861">
    <property type="entry name" value="TAXi_N"/>
</dbReference>
<dbReference type="GO" id="GO:0004190">
    <property type="term" value="F:aspartic-type endopeptidase activity"/>
    <property type="evidence" value="ECO:0007669"/>
    <property type="project" value="UniProtKB-KW"/>
</dbReference>
<evidence type="ECO:0000256" key="1">
    <source>
        <dbReference type="ARBA" id="ARBA00004613"/>
    </source>
</evidence>
<dbReference type="FunFam" id="2.40.70.10:FF:000051">
    <property type="entry name" value="Putative aspartic protease"/>
    <property type="match status" value="1"/>
</dbReference>
<gene>
    <name evidence="8" type="ORF">Lalb_Chr25g0284571</name>
</gene>
<keyword evidence="7" id="KW-0325">Glycoprotein</keyword>
<dbReference type="InterPro" id="IPR051708">
    <property type="entry name" value="Plant_Aspart_Prot_A1"/>
</dbReference>
<protein>
    <submittedName>
        <fullName evidence="8">Putative nepenthesin</fullName>
    </submittedName>
</protein>
<evidence type="ECO:0000256" key="7">
    <source>
        <dbReference type="ARBA" id="ARBA00023180"/>
    </source>
</evidence>
<evidence type="ECO:0000256" key="2">
    <source>
        <dbReference type="ARBA" id="ARBA00007447"/>
    </source>
</evidence>
<dbReference type="PANTHER" id="PTHR47967">
    <property type="entry name" value="OS07G0603500 PROTEIN-RELATED"/>
    <property type="match status" value="1"/>
</dbReference>
<proteinExistence type="inferred from homology"/>
<dbReference type="InterPro" id="IPR001461">
    <property type="entry name" value="Aspartic_peptidase_A1"/>
</dbReference>
<dbReference type="AlphaFoldDB" id="A0A6A4NCL1"/>
<dbReference type="CDD" id="cd05476">
    <property type="entry name" value="pepsin_A_like_plant"/>
    <property type="match status" value="1"/>
</dbReference>
<dbReference type="Proteomes" id="UP000447434">
    <property type="component" value="Chromosome 25"/>
</dbReference>
<dbReference type="FunFam" id="2.40.70.10:FF:000050">
    <property type="entry name" value="Aspartic proteinase CDR1"/>
    <property type="match status" value="1"/>
</dbReference>
<evidence type="ECO:0000256" key="5">
    <source>
        <dbReference type="ARBA" id="ARBA00022750"/>
    </source>
</evidence>
<dbReference type="InterPro" id="IPR034161">
    <property type="entry name" value="Pepsin-like_plant"/>
</dbReference>
<dbReference type="Pfam" id="PF14541">
    <property type="entry name" value="TAXi_C"/>
    <property type="match status" value="1"/>
</dbReference>
<comment type="subcellular location">
    <subcellularLocation>
        <location evidence="1">Secreted</location>
    </subcellularLocation>
</comment>
<organism evidence="8 9">
    <name type="scientific">Lupinus albus</name>
    <name type="common">White lupine</name>
    <name type="synonym">Lupinus termis</name>
    <dbReference type="NCBI Taxonomy" id="3870"/>
    <lineage>
        <taxon>Eukaryota</taxon>
        <taxon>Viridiplantae</taxon>
        <taxon>Streptophyta</taxon>
        <taxon>Embryophyta</taxon>
        <taxon>Tracheophyta</taxon>
        <taxon>Spermatophyta</taxon>
        <taxon>Magnoliopsida</taxon>
        <taxon>eudicotyledons</taxon>
        <taxon>Gunneridae</taxon>
        <taxon>Pentapetalae</taxon>
        <taxon>rosids</taxon>
        <taxon>fabids</taxon>
        <taxon>Fabales</taxon>
        <taxon>Fabaceae</taxon>
        <taxon>Papilionoideae</taxon>
        <taxon>50 kb inversion clade</taxon>
        <taxon>genistoids sensu lato</taxon>
        <taxon>core genistoids</taxon>
        <taxon>Genisteae</taxon>
        <taxon>Lupinus</taxon>
    </lineage>
</organism>
<keyword evidence="3" id="KW-0964">Secreted</keyword>
<evidence type="ECO:0000313" key="8">
    <source>
        <dbReference type="EMBL" id="KAE9585019.1"/>
    </source>
</evidence>
<comment type="similarity">
    <text evidence="2">Belongs to the peptidase A1 family.</text>
</comment>
<accession>A0A6A4NCL1</accession>
<dbReference type="InterPro" id="IPR021109">
    <property type="entry name" value="Peptidase_aspartic_dom_sf"/>
</dbReference>
<keyword evidence="6" id="KW-0378">Hydrolase</keyword>
<dbReference type="EMBL" id="WOCE01000025">
    <property type="protein sequence ID" value="KAE9585019.1"/>
    <property type="molecule type" value="Genomic_DNA"/>
</dbReference>
<dbReference type="SUPFAM" id="SSF50630">
    <property type="entry name" value="Acid proteases"/>
    <property type="match status" value="1"/>
</dbReference>
<dbReference type="PRINTS" id="PR00792">
    <property type="entry name" value="PEPSIN"/>
</dbReference>
<dbReference type="OrthoDB" id="2747330at2759"/>